<feature type="non-terminal residue" evidence="2">
    <location>
        <position position="46"/>
    </location>
</feature>
<evidence type="ECO:0000256" key="1">
    <source>
        <dbReference type="SAM" id="MobiDB-lite"/>
    </source>
</evidence>
<gene>
    <name evidence="2" type="ORF">Tci_879240</name>
</gene>
<sequence length="46" mass="4993">SKDSPGDGFKPSGEEEKKDAEGSGNKDSEVPSREEPRINQEKDNST</sequence>
<protein>
    <submittedName>
        <fullName evidence="2">Uncharacterized protein</fullName>
    </submittedName>
</protein>
<feature type="non-terminal residue" evidence="2">
    <location>
        <position position="1"/>
    </location>
</feature>
<feature type="region of interest" description="Disordered" evidence="1">
    <location>
        <begin position="1"/>
        <end position="46"/>
    </location>
</feature>
<organism evidence="2">
    <name type="scientific">Tanacetum cinerariifolium</name>
    <name type="common">Dalmatian daisy</name>
    <name type="synonym">Chrysanthemum cinerariifolium</name>
    <dbReference type="NCBI Taxonomy" id="118510"/>
    <lineage>
        <taxon>Eukaryota</taxon>
        <taxon>Viridiplantae</taxon>
        <taxon>Streptophyta</taxon>
        <taxon>Embryophyta</taxon>
        <taxon>Tracheophyta</taxon>
        <taxon>Spermatophyta</taxon>
        <taxon>Magnoliopsida</taxon>
        <taxon>eudicotyledons</taxon>
        <taxon>Gunneridae</taxon>
        <taxon>Pentapetalae</taxon>
        <taxon>asterids</taxon>
        <taxon>campanulids</taxon>
        <taxon>Asterales</taxon>
        <taxon>Asteraceae</taxon>
        <taxon>Asteroideae</taxon>
        <taxon>Anthemideae</taxon>
        <taxon>Anthemidinae</taxon>
        <taxon>Tanacetum</taxon>
    </lineage>
</organism>
<proteinExistence type="predicted"/>
<feature type="compositionally biased region" description="Basic and acidic residues" evidence="1">
    <location>
        <begin position="12"/>
        <end position="46"/>
    </location>
</feature>
<dbReference type="AlphaFoldDB" id="A0A699TDH9"/>
<accession>A0A699TDH9</accession>
<reference evidence="2" key="1">
    <citation type="journal article" date="2019" name="Sci. Rep.">
        <title>Draft genome of Tanacetum cinerariifolium, the natural source of mosquito coil.</title>
        <authorList>
            <person name="Yamashiro T."/>
            <person name="Shiraishi A."/>
            <person name="Satake H."/>
            <person name="Nakayama K."/>
        </authorList>
    </citation>
    <scope>NUCLEOTIDE SEQUENCE</scope>
</reference>
<dbReference type="EMBL" id="BKCJ011230406">
    <property type="protein sequence ID" value="GFD07271.1"/>
    <property type="molecule type" value="Genomic_DNA"/>
</dbReference>
<evidence type="ECO:0000313" key="2">
    <source>
        <dbReference type="EMBL" id="GFD07271.1"/>
    </source>
</evidence>
<comment type="caution">
    <text evidence="2">The sequence shown here is derived from an EMBL/GenBank/DDBJ whole genome shotgun (WGS) entry which is preliminary data.</text>
</comment>
<name>A0A699TDH9_TANCI</name>